<feature type="domain" description="UspA" evidence="3">
    <location>
        <begin position="168"/>
        <end position="283"/>
    </location>
</feature>
<keyword evidence="5" id="KW-1185">Reference proteome</keyword>
<feature type="coiled-coil region" evidence="2">
    <location>
        <begin position="59"/>
        <end position="86"/>
    </location>
</feature>
<evidence type="ECO:0000313" key="5">
    <source>
        <dbReference type="Proteomes" id="UP000033633"/>
    </source>
</evidence>
<dbReference type="Gene3D" id="3.40.50.12370">
    <property type="match status" value="1"/>
</dbReference>
<dbReference type="STRING" id="265726.KY46_00100"/>
<accession>A0A0F5VGP2</accession>
<dbReference type="SUPFAM" id="SSF52402">
    <property type="entry name" value="Adenine nucleotide alpha hydrolases-like"/>
    <property type="match status" value="2"/>
</dbReference>
<dbReference type="PANTHER" id="PTHR46268:SF6">
    <property type="entry name" value="UNIVERSAL STRESS PROTEIN UP12"/>
    <property type="match status" value="1"/>
</dbReference>
<dbReference type="RefSeq" id="WP_046218619.1">
    <property type="nucleotide sequence ID" value="NZ_JWYV01000001.1"/>
</dbReference>
<protein>
    <submittedName>
        <fullName evidence="4">Universal stress protein UspA</fullName>
    </submittedName>
</protein>
<dbReference type="EMBL" id="JWYV01000001">
    <property type="protein sequence ID" value="KKD01284.1"/>
    <property type="molecule type" value="Genomic_DNA"/>
</dbReference>
<keyword evidence="2" id="KW-0175">Coiled coil</keyword>
<dbReference type="Pfam" id="PF00582">
    <property type="entry name" value="Usp"/>
    <property type="match status" value="2"/>
</dbReference>
<dbReference type="Proteomes" id="UP000033633">
    <property type="component" value="Unassembled WGS sequence"/>
</dbReference>
<dbReference type="InterPro" id="IPR006016">
    <property type="entry name" value="UspA"/>
</dbReference>
<evidence type="ECO:0000256" key="1">
    <source>
        <dbReference type="ARBA" id="ARBA00008791"/>
    </source>
</evidence>
<feature type="domain" description="UspA" evidence="3">
    <location>
        <begin position="1"/>
        <end position="156"/>
    </location>
</feature>
<name>A0A0F5VGP2_9GAMM</name>
<sequence length="283" mass="31019">MTQYITACIDGQHYSKAVVDLAGWTAQRLETPLKLLHVLDKDRYQADSQLSGTIGLGSREALLKELSELDEKRARLEIQHSKALLNDLESLVTDTGVPSVVKQQLHGHLVETLLELEPEIRVLVLGKSGELHQKNTKAIGSQLESVVRAFSTHTLIANGDFSEPTEYLLAFDGSDTSQKLVQKAIDTPLLKGMTCHLVMVEDADNKRDAFESAAETLSNAGIHVTQVCLTGSVSSAILQYQQEKSIGMIVMGAYGHSKLRQFFVGSNTTRLLLDATVPVLLIR</sequence>
<evidence type="ECO:0000259" key="3">
    <source>
        <dbReference type="Pfam" id="PF00582"/>
    </source>
</evidence>
<dbReference type="PANTHER" id="PTHR46268">
    <property type="entry name" value="STRESS RESPONSE PROTEIN NHAX"/>
    <property type="match status" value="1"/>
</dbReference>
<dbReference type="AlphaFoldDB" id="A0A0F5VGP2"/>
<dbReference type="CDD" id="cd00293">
    <property type="entry name" value="USP-like"/>
    <property type="match status" value="2"/>
</dbReference>
<evidence type="ECO:0000256" key="2">
    <source>
        <dbReference type="SAM" id="Coils"/>
    </source>
</evidence>
<reference evidence="4 5" key="1">
    <citation type="submission" date="2014-12" db="EMBL/GenBank/DDBJ databases">
        <title>Mercury Reductase activity and rhizosphere competence traits in the genome of root associated Photobacterium halotolerans MELD1.</title>
        <authorList>
            <person name="Mathew D.C."/>
            <person name="Huang C.-C."/>
        </authorList>
    </citation>
    <scope>NUCLEOTIDE SEQUENCE [LARGE SCALE GENOMIC DNA]</scope>
    <source>
        <strain evidence="4 5">MELD1</strain>
    </source>
</reference>
<dbReference type="OrthoDB" id="9804721at2"/>
<proteinExistence type="inferred from homology"/>
<dbReference type="InterPro" id="IPR006015">
    <property type="entry name" value="Universal_stress_UspA"/>
</dbReference>
<organism evidence="4 5">
    <name type="scientific">Photobacterium halotolerans</name>
    <dbReference type="NCBI Taxonomy" id="265726"/>
    <lineage>
        <taxon>Bacteria</taxon>
        <taxon>Pseudomonadati</taxon>
        <taxon>Pseudomonadota</taxon>
        <taxon>Gammaproteobacteria</taxon>
        <taxon>Vibrionales</taxon>
        <taxon>Vibrionaceae</taxon>
        <taxon>Photobacterium</taxon>
    </lineage>
</organism>
<evidence type="ECO:0000313" key="4">
    <source>
        <dbReference type="EMBL" id="KKD01284.1"/>
    </source>
</evidence>
<dbReference type="PRINTS" id="PR01438">
    <property type="entry name" value="UNVRSLSTRESS"/>
</dbReference>
<dbReference type="PATRIC" id="fig|265726.11.peg.20"/>
<comment type="similarity">
    <text evidence="1">Belongs to the universal stress protein A family.</text>
</comment>
<gene>
    <name evidence="4" type="ORF">KY46_00100</name>
</gene>
<comment type="caution">
    <text evidence="4">The sequence shown here is derived from an EMBL/GenBank/DDBJ whole genome shotgun (WGS) entry which is preliminary data.</text>
</comment>